<name>A0ABV1RGI6_9ALTE</name>
<dbReference type="EMBL" id="JBELOE010000185">
    <property type="protein sequence ID" value="MER2491999.1"/>
    <property type="molecule type" value="Genomic_DNA"/>
</dbReference>
<dbReference type="InterPro" id="IPR013655">
    <property type="entry name" value="PAS_fold_3"/>
</dbReference>
<proteinExistence type="predicted"/>
<organism evidence="8 9">
    <name type="scientific">Catenovulum sediminis</name>
    <dbReference type="NCBI Taxonomy" id="1740262"/>
    <lineage>
        <taxon>Bacteria</taxon>
        <taxon>Pseudomonadati</taxon>
        <taxon>Pseudomonadota</taxon>
        <taxon>Gammaproteobacteria</taxon>
        <taxon>Alteromonadales</taxon>
        <taxon>Alteromonadaceae</taxon>
        <taxon>Catenovulum</taxon>
    </lineage>
</organism>
<dbReference type="InterPro" id="IPR004358">
    <property type="entry name" value="Sig_transdc_His_kin-like_C"/>
</dbReference>
<dbReference type="Pfam" id="PF00072">
    <property type="entry name" value="Response_reg"/>
    <property type="match status" value="1"/>
</dbReference>
<feature type="modified residue" description="4-aspartylphosphate" evidence="5">
    <location>
        <position position="865"/>
    </location>
</feature>
<keyword evidence="8" id="KW-0067">ATP-binding</keyword>
<dbReference type="PROSITE" id="PS50109">
    <property type="entry name" value="HIS_KIN"/>
    <property type="match status" value="1"/>
</dbReference>
<dbReference type="Gene3D" id="1.10.287.130">
    <property type="match status" value="1"/>
</dbReference>
<dbReference type="PANTHER" id="PTHR45339">
    <property type="entry name" value="HYBRID SIGNAL TRANSDUCTION HISTIDINE KINASE J"/>
    <property type="match status" value="1"/>
</dbReference>
<dbReference type="Pfam" id="PF02518">
    <property type="entry name" value="HATPase_c"/>
    <property type="match status" value="1"/>
</dbReference>
<dbReference type="InterPro" id="IPR001789">
    <property type="entry name" value="Sig_transdc_resp-reg_receiver"/>
</dbReference>
<dbReference type="InterPro" id="IPR003661">
    <property type="entry name" value="HisK_dim/P_dom"/>
</dbReference>
<dbReference type="RefSeq" id="WP_143871869.1">
    <property type="nucleotide sequence ID" value="NZ_CP041660.1"/>
</dbReference>
<dbReference type="SUPFAM" id="SSF55874">
    <property type="entry name" value="ATPase domain of HSP90 chaperone/DNA topoisomerase II/histidine kinase"/>
    <property type="match status" value="1"/>
</dbReference>
<reference evidence="8 9" key="1">
    <citation type="submission" date="2024-06" db="EMBL/GenBank/DDBJ databases">
        <authorList>
            <person name="Chen R.Y."/>
        </authorList>
    </citation>
    <scope>NUCLEOTIDE SEQUENCE [LARGE SCALE GENOMIC DNA]</scope>
    <source>
        <strain evidence="8 9">D2</strain>
    </source>
</reference>
<dbReference type="InterPro" id="IPR000014">
    <property type="entry name" value="PAS"/>
</dbReference>
<evidence type="ECO:0000256" key="3">
    <source>
        <dbReference type="ARBA" id="ARBA00022553"/>
    </source>
</evidence>
<dbReference type="Pfam" id="PF08447">
    <property type="entry name" value="PAS_3"/>
    <property type="match status" value="1"/>
</dbReference>
<dbReference type="SMART" id="SM00388">
    <property type="entry name" value="HisKA"/>
    <property type="match status" value="1"/>
</dbReference>
<dbReference type="InterPro" id="IPR011006">
    <property type="entry name" value="CheY-like_superfamily"/>
</dbReference>
<dbReference type="CDD" id="cd00130">
    <property type="entry name" value="PAS"/>
    <property type="match status" value="2"/>
</dbReference>
<keyword evidence="8" id="KW-0547">Nucleotide-binding</keyword>
<comment type="caution">
    <text evidence="8">The sequence shown here is derived from an EMBL/GenBank/DDBJ whole genome shotgun (WGS) entry which is preliminary data.</text>
</comment>
<dbReference type="SUPFAM" id="SSF52172">
    <property type="entry name" value="CheY-like"/>
    <property type="match status" value="1"/>
</dbReference>
<dbReference type="PRINTS" id="PR00344">
    <property type="entry name" value="BCTRLSENSOR"/>
</dbReference>
<dbReference type="InterPro" id="IPR003594">
    <property type="entry name" value="HATPase_dom"/>
</dbReference>
<dbReference type="Gene3D" id="3.30.565.10">
    <property type="entry name" value="Histidine kinase-like ATPase, C-terminal domain"/>
    <property type="match status" value="1"/>
</dbReference>
<dbReference type="EC" id="2.7.13.3" evidence="2"/>
<evidence type="ECO:0000256" key="5">
    <source>
        <dbReference type="PROSITE-ProRule" id="PRU00169"/>
    </source>
</evidence>
<accession>A0ABV1RGI6</accession>
<dbReference type="SMART" id="SM00387">
    <property type="entry name" value="HATPase_c"/>
    <property type="match status" value="1"/>
</dbReference>
<dbReference type="Gene3D" id="3.30.450.20">
    <property type="entry name" value="PAS domain"/>
    <property type="match status" value="2"/>
</dbReference>
<evidence type="ECO:0000256" key="2">
    <source>
        <dbReference type="ARBA" id="ARBA00012438"/>
    </source>
</evidence>
<dbReference type="Gene3D" id="3.40.50.2300">
    <property type="match status" value="1"/>
</dbReference>
<evidence type="ECO:0000256" key="1">
    <source>
        <dbReference type="ARBA" id="ARBA00000085"/>
    </source>
</evidence>
<dbReference type="PROSITE" id="PS50110">
    <property type="entry name" value="RESPONSE_REGULATORY"/>
    <property type="match status" value="1"/>
</dbReference>
<dbReference type="Proteomes" id="UP001467690">
    <property type="component" value="Unassembled WGS sequence"/>
</dbReference>
<dbReference type="CDD" id="cd16922">
    <property type="entry name" value="HATPase_EvgS-ArcB-TorS-like"/>
    <property type="match status" value="1"/>
</dbReference>
<sequence>MSYEKQTIPVRYDQKDETICLLFSYHGNLLSDVPTDTSHPIYQALNLQLENSVDANLLSDLIGYENFEKLRQASWNFGKPCSIPPCFIEHYGNWDISCYPTKLNDTASILVNFTPSSITTGTQLKNSFQIAADATGIGVWDIRFIDDPRSLTESECFTNLLDNHFIFFSQVAKQILGIEINKPITWRTIWDRIHPDDQVTFEQFFTANIFYDIRLNFDCRIADMQNQYKWYTIRGQTLTDQSGLLLRMSGSLIECTEQKEMIHSVVEAENTKKLALEASGIGVWTGNLDSGYWQWDNNVKRIMNIESASVGKLQDWTQYIHPDDFIELKKGLNQAIAELGQLSVEVRVKDKTRQYKYVHIKGNVTTDVISKVNRIDGICHDTTAHRIAEKRMSELNEALEKTVKKRTMELIQARDLAESGSMAKSNFLAMMSHEIRTPMNGVIGALDLVENTPLNAEQNDLIETAKTSALNLVDILNDILDLNKIEAGKMELEFIPVSISATVDNVINMFTAISESKNVELRLEEDNALPDWVNTDPVRLRQILINFISNAVKFSSTNNEKKGIVSVTAKVDQQHSLGQQKSIVFTVSDNGIGMDKKTVERLFTPFTQAEASTTRKYGGTGLGLAICARLCEMLGGQIEVQSEVGEGSTFTIRLPLWETSHDSDLSAIFGVNVAIIGALEENKVQWLKTRLEQLNADVSIVSNITNDTLSDYEMIILLATGQNESEIDKELSDLPVTEAQKIVLVCPRQFKQSLWAKHPSIQILANNPLTRYSLEKINMKDTQVITENTPHHTEKIVNKAVDKTPIAENLTNSPSTILLVEDNPLNQKLLLKQLSVIGYSADVASDGEIGLQLFSENQYKIVFTDCHMPKMDGYTLSKNIRAFEKEHNTAPVPIIAITGAAMTGDKEKCIESGMSDFLSKPIETHKLKEMVEKWHERNSDL</sequence>
<gene>
    <name evidence="8" type="ORF">ABS311_08890</name>
</gene>
<dbReference type="InterPro" id="IPR036097">
    <property type="entry name" value="HisK_dim/P_sf"/>
</dbReference>
<evidence type="ECO:0000259" key="7">
    <source>
        <dbReference type="PROSITE" id="PS50110"/>
    </source>
</evidence>
<evidence type="ECO:0000256" key="4">
    <source>
        <dbReference type="ARBA" id="ARBA00023012"/>
    </source>
</evidence>
<dbReference type="GO" id="GO:0005524">
    <property type="term" value="F:ATP binding"/>
    <property type="evidence" value="ECO:0007669"/>
    <property type="project" value="UniProtKB-KW"/>
</dbReference>
<dbReference type="PANTHER" id="PTHR45339:SF1">
    <property type="entry name" value="HYBRID SIGNAL TRANSDUCTION HISTIDINE KINASE J"/>
    <property type="match status" value="1"/>
</dbReference>
<dbReference type="InterPro" id="IPR005467">
    <property type="entry name" value="His_kinase_dom"/>
</dbReference>
<feature type="domain" description="Response regulatory" evidence="7">
    <location>
        <begin position="816"/>
        <end position="935"/>
    </location>
</feature>
<comment type="catalytic activity">
    <reaction evidence="1">
        <text>ATP + protein L-histidine = ADP + protein N-phospho-L-histidine.</text>
        <dbReference type="EC" id="2.7.13.3"/>
    </reaction>
</comment>
<keyword evidence="9" id="KW-1185">Reference proteome</keyword>
<evidence type="ECO:0000313" key="9">
    <source>
        <dbReference type="Proteomes" id="UP001467690"/>
    </source>
</evidence>
<feature type="domain" description="Histidine kinase" evidence="6">
    <location>
        <begin position="430"/>
        <end position="658"/>
    </location>
</feature>
<dbReference type="Pfam" id="PF00512">
    <property type="entry name" value="HisKA"/>
    <property type="match status" value="1"/>
</dbReference>
<keyword evidence="4" id="KW-0902">Two-component regulatory system</keyword>
<dbReference type="SMART" id="SM00448">
    <property type="entry name" value="REC"/>
    <property type="match status" value="1"/>
</dbReference>
<evidence type="ECO:0000313" key="8">
    <source>
        <dbReference type="EMBL" id="MER2491999.1"/>
    </source>
</evidence>
<dbReference type="CDD" id="cd17546">
    <property type="entry name" value="REC_hyHK_CKI1_RcsC-like"/>
    <property type="match status" value="1"/>
</dbReference>
<dbReference type="SUPFAM" id="SSF47384">
    <property type="entry name" value="Homodimeric domain of signal transducing histidine kinase"/>
    <property type="match status" value="1"/>
</dbReference>
<dbReference type="InterPro" id="IPR035965">
    <property type="entry name" value="PAS-like_dom_sf"/>
</dbReference>
<evidence type="ECO:0000259" key="6">
    <source>
        <dbReference type="PROSITE" id="PS50109"/>
    </source>
</evidence>
<dbReference type="CDD" id="cd00082">
    <property type="entry name" value="HisKA"/>
    <property type="match status" value="1"/>
</dbReference>
<keyword evidence="3 5" id="KW-0597">Phosphoprotein</keyword>
<dbReference type="SUPFAM" id="SSF55785">
    <property type="entry name" value="PYP-like sensor domain (PAS domain)"/>
    <property type="match status" value="2"/>
</dbReference>
<protein>
    <recommendedName>
        <fullName evidence="2">histidine kinase</fullName>
        <ecNumber evidence="2">2.7.13.3</ecNumber>
    </recommendedName>
</protein>
<dbReference type="InterPro" id="IPR036890">
    <property type="entry name" value="HATPase_C_sf"/>
</dbReference>